<dbReference type="STRING" id="583355.Caka_0253"/>
<reference evidence="7 8" key="1">
    <citation type="journal article" date="2010" name="Stand. Genomic Sci.">
        <title>Complete genome sequence of Coraliomargarita akajimensis type strain (04OKA010-24).</title>
        <authorList>
            <person name="Mavromatis K."/>
            <person name="Abt B."/>
            <person name="Brambilla E."/>
            <person name="Lapidus A."/>
            <person name="Copeland A."/>
            <person name="Deshpande S."/>
            <person name="Nolan M."/>
            <person name="Lucas S."/>
            <person name="Tice H."/>
            <person name="Cheng J.F."/>
            <person name="Han C."/>
            <person name="Detter J.C."/>
            <person name="Woyke T."/>
            <person name="Goodwin L."/>
            <person name="Pitluck S."/>
            <person name="Held B."/>
            <person name="Brettin T."/>
            <person name="Tapia R."/>
            <person name="Ivanova N."/>
            <person name="Mikhailova N."/>
            <person name="Pati A."/>
            <person name="Liolios K."/>
            <person name="Chen A."/>
            <person name="Palaniappan K."/>
            <person name="Land M."/>
            <person name="Hauser L."/>
            <person name="Chang Y.J."/>
            <person name="Jeffries C.D."/>
            <person name="Rohde M."/>
            <person name="Goker M."/>
            <person name="Bristow J."/>
            <person name="Eisen J.A."/>
            <person name="Markowitz V."/>
            <person name="Hugenholtz P."/>
            <person name="Klenk H.P."/>
            <person name="Kyrpides N.C."/>
        </authorList>
    </citation>
    <scope>NUCLEOTIDE SEQUENCE [LARGE SCALE GENOMIC DNA]</scope>
    <source>
        <strain evidence="8">DSM 45221 / IAM 15411 / JCM 23193 / KCTC 12865</strain>
    </source>
</reference>
<dbReference type="NCBIfam" id="TIGR02532">
    <property type="entry name" value="IV_pilin_GFxxxE"/>
    <property type="match status" value="1"/>
</dbReference>
<dbReference type="PANTHER" id="PTHR30093:SF44">
    <property type="entry name" value="TYPE II SECRETION SYSTEM CORE PROTEIN G"/>
    <property type="match status" value="1"/>
</dbReference>
<comment type="subcellular location">
    <subcellularLocation>
        <location evidence="1">Membrane</location>
        <topology evidence="1">Single-pass membrane protein</topology>
    </subcellularLocation>
</comment>
<dbReference type="Gene3D" id="3.30.700.10">
    <property type="entry name" value="Glycoprotein, Type 4 Pilin"/>
    <property type="match status" value="1"/>
</dbReference>
<evidence type="ECO:0008006" key="9">
    <source>
        <dbReference type="Google" id="ProtNLM"/>
    </source>
</evidence>
<dbReference type="KEGG" id="caa:Caka_0253"/>
<keyword evidence="2" id="KW-0488">Methylation</keyword>
<dbReference type="InterPro" id="IPR027558">
    <property type="entry name" value="Pre_pil_HX9DG_C"/>
</dbReference>
<dbReference type="NCBIfam" id="TIGR04294">
    <property type="entry name" value="pre_pil_HX9DG"/>
    <property type="match status" value="1"/>
</dbReference>
<dbReference type="GO" id="GO:0016020">
    <property type="term" value="C:membrane"/>
    <property type="evidence" value="ECO:0007669"/>
    <property type="project" value="UniProtKB-SubCell"/>
</dbReference>
<dbReference type="Proteomes" id="UP000000925">
    <property type="component" value="Chromosome"/>
</dbReference>
<protein>
    <recommendedName>
        <fullName evidence="9">Prepilin-type N-terminal cleavage/methylation domain-containing protein</fullName>
    </recommendedName>
</protein>
<evidence type="ECO:0000313" key="7">
    <source>
        <dbReference type="EMBL" id="ADE53279.1"/>
    </source>
</evidence>
<dbReference type="Pfam" id="PF07963">
    <property type="entry name" value="N_methyl"/>
    <property type="match status" value="1"/>
</dbReference>
<dbReference type="EMBL" id="CP001998">
    <property type="protein sequence ID" value="ADE53279.1"/>
    <property type="molecule type" value="Genomic_DNA"/>
</dbReference>
<evidence type="ECO:0000313" key="8">
    <source>
        <dbReference type="Proteomes" id="UP000000925"/>
    </source>
</evidence>
<evidence type="ECO:0000256" key="6">
    <source>
        <dbReference type="SAM" id="Phobius"/>
    </source>
</evidence>
<sequence length="255" mass="28285">MFTSPQKKTSLSARRRAFTLIELLVVIAIIGILAAILFPTMGAVRQNSKAATSISNLRQIGIGMDLILNEGAPGLPKGYYPCYGGTDFGPWVQYGVLELVAEKFEMAYRKNGKFFWPQDPATTIFQNPFDETDYNPASAGSTAGYGYNTLQLCTSSWKHASHNLGIYKSANEPTTQVNFSKQQIFNVSNMIIFAENDADLSKTNRYTSSQYGWSGQPSDDYKGGGHYLFADGHVAWMSREDLMAQPTKFYNRSGK</sequence>
<name>D5ELV4_CORAD</name>
<proteinExistence type="predicted"/>
<dbReference type="AlphaFoldDB" id="D5ELV4"/>
<evidence type="ECO:0000256" key="5">
    <source>
        <dbReference type="ARBA" id="ARBA00023136"/>
    </source>
</evidence>
<keyword evidence="5 6" id="KW-0472">Membrane</keyword>
<evidence type="ECO:0000256" key="1">
    <source>
        <dbReference type="ARBA" id="ARBA00004167"/>
    </source>
</evidence>
<dbReference type="PANTHER" id="PTHR30093">
    <property type="entry name" value="GENERAL SECRETION PATHWAY PROTEIN G"/>
    <property type="match status" value="1"/>
</dbReference>
<dbReference type="HOGENOM" id="CLU_041661_3_0_0"/>
<dbReference type="InterPro" id="IPR045584">
    <property type="entry name" value="Pilin-like"/>
</dbReference>
<dbReference type="RefSeq" id="WP_013042005.1">
    <property type="nucleotide sequence ID" value="NC_014008.1"/>
</dbReference>
<keyword evidence="4 6" id="KW-1133">Transmembrane helix</keyword>
<keyword evidence="3 6" id="KW-0812">Transmembrane</keyword>
<evidence type="ECO:0000256" key="4">
    <source>
        <dbReference type="ARBA" id="ARBA00022989"/>
    </source>
</evidence>
<feature type="transmembrane region" description="Helical" evidence="6">
    <location>
        <begin position="20"/>
        <end position="38"/>
    </location>
</feature>
<dbReference type="eggNOG" id="COG2165">
    <property type="taxonomic scope" value="Bacteria"/>
</dbReference>
<evidence type="ECO:0000256" key="3">
    <source>
        <dbReference type="ARBA" id="ARBA00022692"/>
    </source>
</evidence>
<organism evidence="7 8">
    <name type="scientific">Coraliomargarita akajimensis (strain DSM 45221 / IAM 15411 / JCM 23193 / KCTC 12865 / 04OKA010-24)</name>
    <dbReference type="NCBI Taxonomy" id="583355"/>
    <lineage>
        <taxon>Bacteria</taxon>
        <taxon>Pseudomonadati</taxon>
        <taxon>Verrucomicrobiota</taxon>
        <taxon>Opitutia</taxon>
        <taxon>Puniceicoccales</taxon>
        <taxon>Coraliomargaritaceae</taxon>
        <taxon>Coraliomargarita</taxon>
    </lineage>
</organism>
<accession>D5ELV4</accession>
<dbReference type="InterPro" id="IPR012902">
    <property type="entry name" value="N_methyl_site"/>
</dbReference>
<keyword evidence="8" id="KW-1185">Reference proteome</keyword>
<evidence type="ECO:0000256" key="2">
    <source>
        <dbReference type="ARBA" id="ARBA00022481"/>
    </source>
</evidence>
<dbReference type="OrthoDB" id="214579at2"/>
<gene>
    <name evidence="7" type="ordered locus">Caka_0253</name>
</gene>
<dbReference type="SUPFAM" id="SSF54523">
    <property type="entry name" value="Pili subunits"/>
    <property type="match status" value="1"/>
</dbReference>